<evidence type="ECO:0000259" key="11">
    <source>
        <dbReference type="Pfam" id="PF21770"/>
    </source>
</evidence>
<reference evidence="12" key="2">
    <citation type="submission" date="2021-04" db="EMBL/GenBank/DDBJ databases">
        <authorList>
            <person name="Gilroy R."/>
        </authorList>
    </citation>
    <scope>NUCLEOTIDE SEQUENCE</scope>
    <source>
        <strain evidence="12">1719</strain>
    </source>
</reference>
<evidence type="ECO:0000313" key="12">
    <source>
        <dbReference type="EMBL" id="HIX54014.1"/>
    </source>
</evidence>
<evidence type="ECO:0000313" key="13">
    <source>
        <dbReference type="Proteomes" id="UP000824156"/>
    </source>
</evidence>
<evidence type="ECO:0000256" key="3">
    <source>
        <dbReference type="ARBA" id="ARBA00013833"/>
    </source>
</evidence>
<dbReference type="EMBL" id="DXEZ01000093">
    <property type="protein sequence ID" value="HIX54014.1"/>
    <property type="molecule type" value="Genomic_DNA"/>
</dbReference>
<keyword evidence="4" id="KW-1003">Cell membrane</keyword>
<proteinExistence type="inferred from homology"/>
<organism evidence="12 13">
    <name type="scientific">Candidatus Sphingobacterium stercoripullorum</name>
    <dbReference type="NCBI Taxonomy" id="2838759"/>
    <lineage>
        <taxon>Bacteria</taxon>
        <taxon>Pseudomonadati</taxon>
        <taxon>Bacteroidota</taxon>
        <taxon>Sphingobacteriia</taxon>
        <taxon>Sphingobacteriales</taxon>
        <taxon>Sphingobacteriaceae</taxon>
        <taxon>Sphingobacterium</taxon>
    </lineage>
</organism>
<feature type="transmembrane region" description="Helical" evidence="9">
    <location>
        <begin position="93"/>
        <end position="112"/>
    </location>
</feature>
<dbReference type="InterPro" id="IPR049177">
    <property type="entry name" value="MgtC_SapB_SrpB_YhiD_N"/>
</dbReference>
<accession>A0A9D1W7D3</accession>
<protein>
    <recommendedName>
        <fullName evidence="3">Protein MgtC</fullName>
    </recommendedName>
</protein>
<comment type="caution">
    <text evidence="12">The sequence shown here is derived from an EMBL/GenBank/DDBJ whole genome shotgun (WGS) entry which is preliminary data.</text>
</comment>
<evidence type="ECO:0000256" key="5">
    <source>
        <dbReference type="ARBA" id="ARBA00022692"/>
    </source>
</evidence>
<evidence type="ECO:0000256" key="8">
    <source>
        <dbReference type="ARBA" id="ARBA00025369"/>
    </source>
</evidence>
<dbReference type="InterPro" id="IPR003416">
    <property type="entry name" value="MgtC/SapB/SrpB/YhiD_fam"/>
</dbReference>
<evidence type="ECO:0000259" key="10">
    <source>
        <dbReference type="Pfam" id="PF02308"/>
    </source>
</evidence>
<evidence type="ECO:0000256" key="2">
    <source>
        <dbReference type="ARBA" id="ARBA00009298"/>
    </source>
</evidence>
<comment type="subcellular location">
    <subcellularLocation>
        <location evidence="1">Cell membrane</location>
        <topology evidence="1">Multi-pass membrane protein</topology>
    </subcellularLocation>
</comment>
<dbReference type="Gene3D" id="3.30.70.260">
    <property type="match status" value="1"/>
</dbReference>
<dbReference type="PANTHER" id="PTHR33778:SF3">
    <property type="entry name" value="PROTEIN MGTC"/>
    <property type="match status" value="1"/>
</dbReference>
<sequence length="245" mass="27061">MEITEFITRLAVAFALGAVVGLERQWRLKSAGLRTNTLVSLGSAAYILLSVHIFGANNGDPSRIAAQIVTGIGFLGAGVIMKDGMNIQGLNTAATIWCSAAVGALAGMGLYYQAALVGAAIVLSHVILRPVSVQLAKIRSYRKTKSQEAFYRMFIYCNNKIEHETRRYLVNHFDDSDKYLLRSIAHEPSEKHENETVITVVFSTVGKHDQHVERLIGILNLKLGVTKASWAYMSDEANYQREEED</sequence>
<keyword evidence="6 9" id="KW-1133">Transmembrane helix</keyword>
<feature type="transmembrane region" description="Helical" evidence="9">
    <location>
        <begin position="64"/>
        <end position="81"/>
    </location>
</feature>
<gene>
    <name evidence="12" type="ORF">H9853_03230</name>
</gene>
<dbReference type="InterPro" id="IPR048640">
    <property type="entry name" value="MgtC-like_C"/>
</dbReference>
<evidence type="ECO:0000256" key="1">
    <source>
        <dbReference type="ARBA" id="ARBA00004651"/>
    </source>
</evidence>
<evidence type="ECO:0000256" key="4">
    <source>
        <dbReference type="ARBA" id="ARBA00022475"/>
    </source>
</evidence>
<dbReference type="GO" id="GO:0005886">
    <property type="term" value="C:plasma membrane"/>
    <property type="evidence" value="ECO:0007669"/>
    <property type="project" value="UniProtKB-SubCell"/>
</dbReference>
<feature type="transmembrane region" description="Helical" evidence="9">
    <location>
        <begin position="38"/>
        <end position="58"/>
    </location>
</feature>
<reference evidence="12" key="1">
    <citation type="journal article" date="2021" name="PeerJ">
        <title>Extensive microbial diversity within the chicken gut microbiome revealed by metagenomics and culture.</title>
        <authorList>
            <person name="Gilroy R."/>
            <person name="Ravi A."/>
            <person name="Getino M."/>
            <person name="Pursley I."/>
            <person name="Horton D.L."/>
            <person name="Alikhan N.F."/>
            <person name="Baker D."/>
            <person name="Gharbi K."/>
            <person name="Hall N."/>
            <person name="Watson M."/>
            <person name="Adriaenssens E.M."/>
            <person name="Foster-Nyarko E."/>
            <person name="Jarju S."/>
            <person name="Secka A."/>
            <person name="Antonio M."/>
            <person name="Oren A."/>
            <person name="Chaudhuri R.R."/>
            <person name="La Ragione R."/>
            <person name="Hildebrand F."/>
            <person name="Pallen M.J."/>
        </authorList>
    </citation>
    <scope>NUCLEOTIDE SEQUENCE</scope>
    <source>
        <strain evidence="12">1719</strain>
    </source>
</reference>
<evidence type="ECO:0000256" key="9">
    <source>
        <dbReference type="SAM" id="Phobius"/>
    </source>
</evidence>
<comment type="similarity">
    <text evidence="2">Belongs to the MgtC/SapB family.</text>
</comment>
<dbReference type="Proteomes" id="UP000824156">
    <property type="component" value="Unassembled WGS sequence"/>
</dbReference>
<keyword evidence="5 9" id="KW-0812">Transmembrane</keyword>
<feature type="domain" description="MgtC/SapB/SrpB/YhiD N-terminal" evidence="10">
    <location>
        <begin position="10"/>
        <end position="131"/>
    </location>
</feature>
<keyword evidence="7 9" id="KW-0472">Membrane</keyword>
<comment type="function">
    <text evidence="8">Virulence factor required for growth in low Mg(2+) medium and for intramacrophage survival. May be involved in regulating membrane potential by activating Na(+)/K(+)-ATPase.</text>
</comment>
<dbReference type="AlphaFoldDB" id="A0A9D1W7D3"/>
<evidence type="ECO:0000256" key="6">
    <source>
        <dbReference type="ARBA" id="ARBA00022989"/>
    </source>
</evidence>
<dbReference type="Pfam" id="PF02308">
    <property type="entry name" value="MgtC"/>
    <property type="match status" value="1"/>
</dbReference>
<evidence type="ECO:0000256" key="7">
    <source>
        <dbReference type="ARBA" id="ARBA00023136"/>
    </source>
</evidence>
<name>A0A9D1W7D3_9SPHI</name>
<dbReference type="Pfam" id="PF21770">
    <property type="entry name" value="MgtC_SapB_C"/>
    <property type="match status" value="1"/>
</dbReference>
<dbReference type="PANTHER" id="PTHR33778">
    <property type="entry name" value="PROTEIN MGTC"/>
    <property type="match status" value="1"/>
</dbReference>
<dbReference type="PRINTS" id="PR01837">
    <property type="entry name" value="MGTCSAPBPROT"/>
</dbReference>
<feature type="domain" description="MgtC-like C-terminal" evidence="11">
    <location>
        <begin position="151"/>
        <end position="230"/>
    </location>
</feature>